<dbReference type="AlphaFoldDB" id="A0A1S1HGA1"/>
<dbReference type="NCBIfam" id="NF045607">
    <property type="entry name" value="exo_Victor_syst"/>
    <property type="match status" value="1"/>
</dbReference>
<organism evidence="2 3">
    <name type="scientific">Edaphosphingomonas haloaromaticamans</name>
    <dbReference type="NCBI Taxonomy" id="653954"/>
    <lineage>
        <taxon>Bacteria</taxon>
        <taxon>Pseudomonadati</taxon>
        <taxon>Pseudomonadota</taxon>
        <taxon>Alphaproteobacteria</taxon>
        <taxon>Sphingomonadales</taxon>
        <taxon>Rhizorhabdaceae</taxon>
        <taxon>Edaphosphingomonas</taxon>
    </lineage>
</organism>
<keyword evidence="1" id="KW-0472">Membrane</keyword>
<keyword evidence="1" id="KW-0812">Transmembrane</keyword>
<evidence type="ECO:0000313" key="3">
    <source>
        <dbReference type="Proteomes" id="UP000179467"/>
    </source>
</evidence>
<keyword evidence="1" id="KW-1133">Transmembrane helix</keyword>
<evidence type="ECO:0000313" key="2">
    <source>
        <dbReference type="EMBL" id="OHT20862.1"/>
    </source>
</evidence>
<reference evidence="2 3" key="1">
    <citation type="submission" date="2016-09" db="EMBL/GenBank/DDBJ databases">
        <title>Metabolic pathway, cell adaptation mechanisms and a novel monoxygenase revealed through proteogenomic-transcription analysis of a Sphingomonas haloaromaticamans strain degrading the fungicide ortho-phenylphenol.</title>
        <authorList>
            <person name="Perruchon C."/>
            <person name="Papadopoulou E.S."/>
            <person name="Rousidou C."/>
            <person name="Vasileiadis S."/>
            <person name="Tanou G."/>
            <person name="Amoutzias G."/>
            <person name="Molassiotis A."/>
            <person name="Karpouzas D.G."/>
        </authorList>
    </citation>
    <scope>NUCLEOTIDE SEQUENCE [LARGE SCALE GENOMIC DNA]</scope>
    <source>
        <strain evidence="2 3">P3</strain>
    </source>
</reference>
<accession>A0A1S1HGA1</accession>
<name>A0A1S1HGA1_9SPHN</name>
<keyword evidence="3" id="KW-1185">Reference proteome</keyword>
<dbReference type="InterPro" id="IPR054655">
    <property type="entry name" value="XrtV-like"/>
</dbReference>
<feature type="transmembrane region" description="Helical" evidence="1">
    <location>
        <begin position="23"/>
        <end position="41"/>
    </location>
</feature>
<gene>
    <name evidence="2" type="ORF">BHE75_02866</name>
</gene>
<proteinExistence type="predicted"/>
<dbReference type="Proteomes" id="UP000179467">
    <property type="component" value="Unassembled WGS sequence"/>
</dbReference>
<comment type="caution">
    <text evidence="2">The sequence shown here is derived from an EMBL/GenBank/DDBJ whole genome shotgun (WGS) entry which is preliminary data.</text>
</comment>
<feature type="transmembrane region" description="Helical" evidence="1">
    <location>
        <begin position="76"/>
        <end position="93"/>
    </location>
</feature>
<dbReference type="EMBL" id="MIPT01000001">
    <property type="protein sequence ID" value="OHT20862.1"/>
    <property type="molecule type" value="Genomic_DNA"/>
</dbReference>
<sequence length="102" mass="11422">MGLDCFDLYRHSINKRGSFLETVFDWITVAIFAGLIVLFMQRSTGDEPPRDSIWQYLGPSVGCAVANYLGNEGYQLAAVAVIAATLGYILFVLRPFNFWPKP</sequence>
<evidence type="ECO:0000256" key="1">
    <source>
        <dbReference type="SAM" id="Phobius"/>
    </source>
</evidence>
<protein>
    <submittedName>
        <fullName evidence="2">Uncharacterized protein</fullName>
    </submittedName>
</protein>